<dbReference type="PROSITE" id="PS50102">
    <property type="entry name" value="RRM"/>
    <property type="match status" value="1"/>
</dbReference>
<dbReference type="EMBL" id="KV453939">
    <property type="protein sequence ID" value="ODV71582.1"/>
    <property type="molecule type" value="Genomic_DNA"/>
</dbReference>
<gene>
    <name evidence="3" type="ORF">CYBJADRAFT_169217</name>
</gene>
<accession>A0A1E4RWC0</accession>
<dbReference type="Proteomes" id="UP000094389">
    <property type="component" value="Unassembled WGS sequence"/>
</dbReference>
<dbReference type="InterPro" id="IPR000504">
    <property type="entry name" value="RRM_dom"/>
</dbReference>
<evidence type="ECO:0000259" key="2">
    <source>
        <dbReference type="PROSITE" id="PS50102"/>
    </source>
</evidence>
<dbReference type="GeneID" id="30990075"/>
<dbReference type="STRING" id="983966.A0A1E4RWC0"/>
<dbReference type="AlphaFoldDB" id="A0A1E4RWC0"/>
<evidence type="ECO:0000313" key="4">
    <source>
        <dbReference type="Proteomes" id="UP000094389"/>
    </source>
</evidence>
<reference evidence="3 4" key="1">
    <citation type="journal article" date="2016" name="Proc. Natl. Acad. Sci. U.S.A.">
        <title>Comparative genomics of biotechnologically important yeasts.</title>
        <authorList>
            <person name="Riley R."/>
            <person name="Haridas S."/>
            <person name="Wolfe K.H."/>
            <person name="Lopes M.R."/>
            <person name="Hittinger C.T."/>
            <person name="Goeker M."/>
            <person name="Salamov A.A."/>
            <person name="Wisecaver J.H."/>
            <person name="Long T.M."/>
            <person name="Calvey C.H."/>
            <person name="Aerts A.L."/>
            <person name="Barry K.W."/>
            <person name="Choi C."/>
            <person name="Clum A."/>
            <person name="Coughlan A.Y."/>
            <person name="Deshpande S."/>
            <person name="Douglass A.P."/>
            <person name="Hanson S.J."/>
            <person name="Klenk H.-P."/>
            <person name="LaButti K.M."/>
            <person name="Lapidus A."/>
            <person name="Lindquist E.A."/>
            <person name="Lipzen A.M."/>
            <person name="Meier-Kolthoff J.P."/>
            <person name="Ohm R.A."/>
            <person name="Otillar R.P."/>
            <person name="Pangilinan J.L."/>
            <person name="Peng Y."/>
            <person name="Rokas A."/>
            <person name="Rosa C.A."/>
            <person name="Scheuner C."/>
            <person name="Sibirny A.A."/>
            <person name="Slot J.C."/>
            <person name="Stielow J.B."/>
            <person name="Sun H."/>
            <person name="Kurtzman C.P."/>
            <person name="Blackwell M."/>
            <person name="Grigoriev I.V."/>
            <person name="Jeffries T.W."/>
        </authorList>
    </citation>
    <scope>NUCLEOTIDE SEQUENCE [LARGE SCALE GENOMIC DNA]</scope>
    <source>
        <strain evidence="4">ATCC 18201 / CBS 1600 / BCRC 20928 / JCM 3617 / NBRC 0987 / NRRL Y-1542</strain>
    </source>
</reference>
<dbReference type="InterPro" id="IPR012677">
    <property type="entry name" value="Nucleotide-bd_a/b_plait_sf"/>
</dbReference>
<organism evidence="3 4">
    <name type="scientific">Cyberlindnera jadinii (strain ATCC 18201 / CBS 1600 / BCRC 20928 / JCM 3617 / NBRC 0987 / NRRL Y-1542)</name>
    <name type="common">Torula yeast</name>
    <name type="synonym">Candida utilis</name>
    <dbReference type="NCBI Taxonomy" id="983966"/>
    <lineage>
        <taxon>Eukaryota</taxon>
        <taxon>Fungi</taxon>
        <taxon>Dikarya</taxon>
        <taxon>Ascomycota</taxon>
        <taxon>Saccharomycotina</taxon>
        <taxon>Saccharomycetes</taxon>
        <taxon>Phaffomycetales</taxon>
        <taxon>Phaffomycetaceae</taxon>
        <taxon>Cyberlindnera</taxon>
    </lineage>
</organism>
<proteinExistence type="predicted"/>
<dbReference type="RefSeq" id="XP_020068621.1">
    <property type="nucleotide sequence ID" value="XM_020215679.1"/>
</dbReference>
<keyword evidence="1" id="KW-0694">RNA-binding</keyword>
<dbReference type="OMA" id="TKLWGYE"/>
<name>A0A1E4RWC0_CYBJN</name>
<dbReference type="Gene3D" id="3.30.70.330">
    <property type="match status" value="1"/>
</dbReference>
<sequence length="476" mass="55660">MEELKVKRLFIGNISADLFKTPEDLEVRIAKFGSLKSKFELHFNSVRQNGFGYLDIEVSDKSFAKLKGALNGIKYKGGKLVIDEAKPAYEQRWEVDASRSNGPKRAKMLKNEYEFYKKIENINMTYKDRQEIIPGRMRKKPRKGLKHMTLRVNFNGTVKVVKCHKTKLWGYEKNKKLRDLVYRYQNNVWKDGNEHIVERVTRIRLKQGDNELVLEKQRDDHKLLEEFVDEEEEAIEVEKNNKVLATILGNFDFEKPLDYQEEVDEFGGSDYEYNKSDLESDQEEFGLKPVDLSKIEYVKEGEFSKDAPRAEHYDEDADDEVEDIEFVPTFGVESQVIAKEPQPTLVEGTVSNTETLRSLFNEDQSATTFNLIEESDEDIDKTRNPVEADIDLPQQPIVPIIAKVKQRKGLFFPHFESPFLVAQTQLNKLNTNVDFTEWESTFWDKRAELTNEFKRRKRDSLRQMRKKNAKNSRLVV</sequence>
<evidence type="ECO:0000313" key="3">
    <source>
        <dbReference type="EMBL" id="ODV71582.1"/>
    </source>
</evidence>
<protein>
    <recommendedName>
        <fullName evidence="2">RRM domain-containing protein</fullName>
    </recommendedName>
</protein>
<dbReference type="OrthoDB" id="21643at2759"/>
<evidence type="ECO:0000256" key="1">
    <source>
        <dbReference type="PROSITE-ProRule" id="PRU00176"/>
    </source>
</evidence>
<keyword evidence="4" id="KW-1185">Reference proteome</keyword>
<dbReference type="GO" id="GO:0003723">
    <property type="term" value="F:RNA binding"/>
    <property type="evidence" value="ECO:0007669"/>
    <property type="project" value="UniProtKB-UniRule"/>
</dbReference>
<feature type="domain" description="RRM" evidence="2">
    <location>
        <begin position="7"/>
        <end position="87"/>
    </location>
</feature>